<feature type="non-terminal residue" evidence="1">
    <location>
        <position position="60"/>
    </location>
</feature>
<feature type="non-terminal residue" evidence="1">
    <location>
        <position position="1"/>
    </location>
</feature>
<evidence type="ECO:0000313" key="1">
    <source>
        <dbReference type="EMBL" id="KHN28949.1"/>
    </source>
</evidence>
<sequence length="60" mass="7048">WMTCIKLTADSNFCISHIYCEGNICADRLISFGAQYLGYFWWDSPPFFVSQELLRYKQGL</sequence>
<accession>A0A0B2R9X4</accession>
<gene>
    <name evidence="1" type="ORF">glysoja_025743</name>
</gene>
<dbReference type="EMBL" id="KN652317">
    <property type="protein sequence ID" value="KHN28949.1"/>
    <property type="molecule type" value="Genomic_DNA"/>
</dbReference>
<dbReference type="Proteomes" id="UP000053555">
    <property type="component" value="Unassembled WGS sequence"/>
</dbReference>
<protein>
    <recommendedName>
        <fullName evidence="2">RNase H type-1 domain-containing protein</fullName>
    </recommendedName>
</protein>
<dbReference type="AlphaFoldDB" id="A0A0B2R9X4"/>
<evidence type="ECO:0008006" key="2">
    <source>
        <dbReference type="Google" id="ProtNLM"/>
    </source>
</evidence>
<organism evidence="1">
    <name type="scientific">Glycine soja</name>
    <name type="common">Wild soybean</name>
    <dbReference type="NCBI Taxonomy" id="3848"/>
    <lineage>
        <taxon>Eukaryota</taxon>
        <taxon>Viridiplantae</taxon>
        <taxon>Streptophyta</taxon>
        <taxon>Embryophyta</taxon>
        <taxon>Tracheophyta</taxon>
        <taxon>Spermatophyta</taxon>
        <taxon>Magnoliopsida</taxon>
        <taxon>eudicotyledons</taxon>
        <taxon>Gunneridae</taxon>
        <taxon>Pentapetalae</taxon>
        <taxon>rosids</taxon>
        <taxon>fabids</taxon>
        <taxon>Fabales</taxon>
        <taxon>Fabaceae</taxon>
        <taxon>Papilionoideae</taxon>
        <taxon>50 kb inversion clade</taxon>
        <taxon>NPAAA clade</taxon>
        <taxon>indigoferoid/millettioid clade</taxon>
        <taxon>Phaseoleae</taxon>
        <taxon>Glycine</taxon>
        <taxon>Glycine subgen. Soja</taxon>
    </lineage>
</organism>
<proteinExistence type="predicted"/>
<reference evidence="1" key="1">
    <citation type="submission" date="2014-07" db="EMBL/GenBank/DDBJ databases">
        <title>Identification of a novel salt tolerance gene in wild soybean by whole-genome sequencing.</title>
        <authorList>
            <person name="Lam H.-M."/>
            <person name="Qi X."/>
            <person name="Li M.-W."/>
            <person name="Liu X."/>
            <person name="Xie M."/>
            <person name="Ni M."/>
            <person name="Xu X."/>
        </authorList>
    </citation>
    <scope>NUCLEOTIDE SEQUENCE [LARGE SCALE GENOMIC DNA]</scope>
    <source>
        <tissue evidence="1">Root</tissue>
    </source>
</reference>
<name>A0A0B2R9X4_GLYSO</name>